<dbReference type="Pfam" id="PF02558">
    <property type="entry name" value="ApbA"/>
    <property type="match status" value="1"/>
</dbReference>
<dbReference type="Gene3D" id="3.40.50.720">
    <property type="entry name" value="NAD(P)-binding Rossmann-like Domain"/>
    <property type="match status" value="1"/>
</dbReference>
<dbReference type="NCBIfam" id="TIGR00745">
    <property type="entry name" value="apbA_panE"/>
    <property type="match status" value="1"/>
</dbReference>
<dbReference type="FunFam" id="3.40.50.720:FF:000307">
    <property type="entry name" value="2-dehydropantoate 2-reductase"/>
    <property type="match status" value="1"/>
</dbReference>
<dbReference type="PANTHER" id="PTHR21708:SF26">
    <property type="entry name" value="2-DEHYDROPANTOATE 2-REDUCTASE"/>
    <property type="match status" value="1"/>
</dbReference>
<protein>
    <recommendedName>
        <fullName evidence="5 11">2-dehydropantoate 2-reductase</fullName>
        <ecNumber evidence="4 11">1.1.1.169</ecNumber>
    </recommendedName>
    <alternativeName>
        <fullName evidence="9 11">Ketopantoate reductase</fullName>
    </alternativeName>
</protein>
<dbReference type="InterPro" id="IPR013332">
    <property type="entry name" value="KPR_N"/>
</dbReference>
<feature type="domain" description="Ketopantoate reductase C-terminal" evidence="13">
    <location>
        <begin position="187"/>
        <end position="302"/>
    </location>
</feature>
<comment type="caution">
    <text evidence="14">The sequence shown here is derived from an EMBL/GenBank/DDBJ whole genome shotgun (WGS) entry which is preliminary data.</text>
</comment>
<dbReference type="PANTHER" id="PTHR21708">
    <property type="entry name" value="PROBABLE 2-DEHYDROPANTOATE 2-REDUCTASE"/>
    <property type="match status" value="1"/>
</dbReference>
<evidence type="ECO:0000256" key="1">
    <source>
        <dbReference type="ARBA" id="ARBA00002919"/>
    </source>
</evidence>
<accession>A0A4R3YYZ6</accession>
<keyword evidence="15" id="KW-1185">Reference proteome</keyword>
<evidence type="ECO:0000256" key="9">
    <source>
        <dbReference type="ARBA" id="ARBA00032024"/>
    </source>
</evidence>
<dbReference type="SUPFAM" id="SSF48179">
    <property type="entry name" value="6-phosphogluconate dehydrogenase C-terminal domain-like"/>
    <property type="match status" value="1"/>
</dbReference>
<feature type="domain" description="Ketopantoate reductase N-terminal" evidence="12">
    <location>
        <begin position="13"/>
        <end position="160"/>
    </location>
</feature>
<evidence type="ECO:0000256" key="8">
    <source>
        <dbReference type="ARBA" id="ARBA00023002"/>
    </source>
</evidence>
<dbReference type="AlphaFoldDB" id="A0A4R3YYZ6"/>
<keyword evidence="8 11" id="KW-0560">Oxidoreductase</keyword>
<evidence type="ECO:0000313" key="15">
    <source>
        <dbReference type="Proteomes" id="UP000295719"/>
    </source>
</evidence>
<dbReference type="FunFam" id="1.10.1040.10:FF:000017">
    <property type="entry name" value="2-dehydropantoate 2-reductase"/>
    <property type="match status" value="1"/>
</dbReference>
<dbReference type="GO" id="GO:0015940">
    <property type="term" value="P:pantothenate biosynthetic process"/>
    <property type="evidence" value="ECO:0007669"/>
    <property type="project" value="UniProtKB-UniPathway"/>
</dbReference>
<dbReference type="UniPathway" id="UPA00028">
    <property type="reaction ID" value="UER00004"/>
</dbReference>
<dbReference type="GO" id="GO:0008677">
    <property type="term" value="F:2-dehydropantoate 2-reductase activity"/>
    <property type="evidence" value="ECO:0007669"/>
    <property type="project" value="UniProtKB-EC"/>
</dbReference>
<dbReference type="Proteomes" id="UP000295719">
    <property type="component" value="Unassembled WGS sequence"/>
</dbReference>
<evidence type="ECO:0000256" key="7">
    <source>
        <dbReference type="ARBA" id="ARBA00022857"/>
    </source>
</evidence>
<evidence type="ECO:0000256" key="5">
    <source>
        <dbReference type="ARBA" id="ARBA00019465"/>
    </source>
</evidence>
<dbReference type="NCBIfam" id="NF005094">
    <property type="entry name" value="PRK06522.2-5"/>
    <property type="match status" value="1"/>
</dbReference>
<dbReference type="EC" id="1.1.1.169" evidence="4 11"/>
<comment type="catalytic activity">
    <reaction evidence="10 11">
        <text>(R)-pantoate + NADP(+) = 2-dehydropantoate + NADPH + H(+)</text>
        <dbReference type="Rhea" id="RHEA:16233"/>
        <dbReference type="ChEBI" id="CHEBI:11561"/>
        <dbReference type="ChEBI" id="CHEBI:15378"/>
        <dbReference type="ChEBI" id="CHEBI:15980"/>
        <dbReference type="ChEBI" id="CHEBI:57783"/>
        <dbReference type="ChEBI" id="CHEBI:58349"/>
        <dbReference type="EC" id="1.1.1.169"/>
    </reaction>
</comment>
<dbReference type="InterPro" id="IPR008927">
    <property type="entry name" value="6-PGluconate_DH-like_C_sf"/>
</dbReference>
<dbReference type="InterPro" id="IPR051402">
    <property type="entry name" value="KPR-Related"/>
</dbReference>
<comment type="pathway">
    <text evidence="2 11">Cofactor biosynthesis; (R)-pantothenate biosynthesis; (R)-pantoate from 3-methyl-2-oxobutanoate: step 2/2.</text>
</comment>
<evidence type="ECO:0000256" key="6">
    <source>
        <dbReference type="ARBA" id="ARBA00022655"/>
    </source>
</evidence>
<dbReference type="EMBL" id="SMCR01000004">
    <property type="protein sequence ID" value="TCV96603.1"/>
    <property type="molecule type" value="Genomic_DNA"/>
</dbReference>
<keyword evidence="6 11" id="KW-0566">Pantothenate biosynthesis</keyword>
<dbReference type="Gene3D" id="1.10.1040.10">
    <property type="entry name" value="N-(1-d-carboxylethyl)-l-norvaline Dehydrogenase, domain 2"/>
    <property type="match status" value="1"/>
</dbReference>
<dbReference type="SUPFAM" id="SSF51735">
    <property type="entry name" value="NAD(P)-binding Rossmann-fold domains"/>
    <property type="match status" value="1"/>
</dbReference>
<sequence>MVDSHQKEIIMRILVVGAGATGGYFGGRLAQAGRDVTFLVRPGRAKTLEQQGLQILSPQGNLTLHPQWVTADKLNQTYDLILLTVKAFYLEQAMSDIAPAVGSDTVVMPILNGFRHLETLTARFGAAAVIGGLCKIASTLDEQGRVVHLNDLHLIAYGELAGGRSDRIIQIEQTFQGAGFTTHASDDIISEMWEKWILLASLGTITCLMRGTIGQTARADGGEAFALAVIEEITSILEAQGYRRNQPFLNQTRGMLTDKNSTMTSSMYRDMIGGNPVEADQILGDLARLADKAGLSTPLLAAARTHMSVYQQSRAADDA</sequence>
<proteinExistence type="inferred from homology"/>
<dbReference type="InterPro" id="IPR036291">
    <property type="entry name" value="NAD(P)-bd_dom_sf"/>
</dbReference>
<evidence type="ECO:0000256" key="3">
    <source>
        <dbReference type="ARBA" id="ARBA00007870"/>
    </source>
</evidence>
<evidence type="ECO:0000259" key="12">
    <source>
        <dbReference type="Pfam" id="PF02558"/>
    </source>
</evidence>
<dbReference type="InterPro" id="IPR013328">
    <property type="entry name" value="6PGD_dom2"/>
</dbReference>
<evidence type="ECO:0000256" key="2">
    <source>
        <dbReference type="ARBA" id="ARBA00004994"/>
    </source>
</evidence>
<dbReference type="InterPro" id="IPR003710">
    <property type="entry name" value="ApbA"/>
</dbReference>
<dbReference type="GO" id="GO:0005737">
    <property type="term" value="C:cytoplasm"/>
    <property type="evidence" value="ECO:0007669"/>
    <property type="project" value="TreeGrafter"/>
</dbReference>
<keyword evidence="7 11" id="KW-0521">NADP</keyword>
<evidence type="ECO:0000256" key="10">
    <source>
        <dbReference type="ARBA" id="ARBA00048793"/>
    </source>
</evidence>
<evidence type="ECO:0000256" key="11">
    <source>
        <dbReference type="RuleBase" id="RU362068"/>
    </source>
</evidence>
<dbReference type="InterPro" id="IPR013752">
    <property type="entry name" value="KPA_reductase"/>
</dbReference>
<evidence type="ECO:0000259" key="13">
    <source>
        <dbReference type="Pfam" id="PF08546"/>
    </source>
</evidence>
<evidence type="ECO:0000256" key="4">
    <source>
        <dbReference type="ARBA" id="ARBA00013014"/>
    </source>
</evidence>
<comment type="function">
    <text evidence="1 11">Catalyzes the NADPH-dependent reduction of ketopantoate into pantoic acid.</text>
</comment>
<name>A0A4R3YYZ6_9GAMM</name>
<dbReference type="Pfam" id="PF08546">
    <property type="entry name" value="ApbA_C"/>
    <property type="match status" value="1"/>
</dbReference>
<reference evidence="14 15" key="1">
    <citation type="submission" date="2019-03" db="EMBL/GenBank/DDBJ databases">
        <title>Genomic Encyclopedia of Type Strains, Phase IV (KMG-IV): sequencing the most valuable type-strain genomes for metagenomic binning, comparative biology and taxonomic classification.</title>
        <authorList>
            <person name="Goeker M."/>
        </authorList>
    </citation>
    <scope>NUCLEOTIDE SEQUENCE [LARGE SCALE GENOMIC DNA]</scope>
    <source>
        <strain evidence="14 15">DSM 19580</strain>
    </source>
</reference>
<comment type="similarity">
    <text evidence="3 11">Belongs to the ketopantoate reductase family.</text>
</comment>
<gene>
    <name evidence="14" type="ORF">EDC52_10443</name>
</gene>
<evidence type="ECO:0000313" key="14">
    <source>
        <dbReference type="EMBL" id="TCV96603.1"/>
    </source>
</evidence>
<organism evidence="14 15">
    <name type="scientific">Biostraticola tofi</name>
    <dbReference type="NCBI Taxonomy" id="466109"/>
    <lineage>
        <taxon>Bacteria</taxon>
        <taxon>Pseudomonadati</taxon>
        <taxon>Pseudomonadota</taxon>
        <taxon>Gammaproteobacteria</taxon>
        <taxon>Enterobacterales</taxon>
        <taxon>Bruguierivoracaceae</taxon>
        <taxon>Biostraticola</taxon>
    </lineage>
</organism>